<dbReference type="PROSITE" id="PS51462">
    <property type="entry name" value="NUDIX"/>
    <property type="match status" value="1"/>
</dbReference>
<comment type="cofactor">
    <cofactor evidence="1">
        <name>Mg(2+)</name>
        <dbReference type="ChEBI" id="CHEBI:18420"/>
    </cofactor>
</comment>
<protein>
    <submittedName>
        <fullName evidence="5">NUDIX hydrolase</fullName>
    </submittedName>
</protein>
<dbReference type="EMBL" id="CABWKQ010000032">
    <property type="protein sequence ID" value="VWX38260.1"/>
    <property type="molecule type" value="Genomic_DNA"/>
</dbReference>
<keyword evidence="6" id="KW-1185">Reference proteome</keyword>
<keyword evidence="2 3" id="KW-0378">Hydrolase</keyword>
<comment type="similarity">
    <text evidence="3">Belongs to the Nudix hydrolase family.</text>
</comment>
<dbReference type="InterPro" id="IPR020476">
    <property type="entry name" value="Nudix_hydrolase"/>
</dbReference>
<dbReference type="Pfam" id="PF00293">
    <property type="entry name" value="NUDIX"/>
    <property type="match status" value="1"/>
</dbReference>
<dbReference type="InterPro" id="IPR011008">
    <property type="entry name" value="Dimeric_a/b-barrel"/>
</dbReference>
<evidence type="ECO:0000256" key="3">
    <source>
        <dbReference type="RuleBase" id="RU003476"/>
    </source>
</evidence>
<dbReference type="Proteomes" id="UP000439752">
    <property type="component" value="Unassembled WGS sequence"/>
</dbReference>
<dbReference type="Gene3D" id="3.30.70.100">
    <property type="match status" value="1"/>
</dbReference>
<dbReference type="SUPFAM" id="SSF54909">
    <property type="entry name" value="Dimeric alpha+beta barrel"/>
    <property type="match status" value="1"/>
</dbReference>
<dbReference type="PROSITE" id="PS00893">
    <property type="entry name" value="NUDIX_BOX"/>
    <property type="match status" value="1"/>
</dbReference>
<evidence type="ECO:0000256" key="1">
    <source>
        <dbReference type="ARBA" id="ARBA00001946"/>
    </source>
</evidence>
<dbReference type="PANTHER" id="PTHR43046:SF2">
    <property type="entry name" value="8-OXO-DGTP DIPHOSPHATASE-RELATED"/>
    <property type="match status" value="1"/>
</dbReference>
<proteinExistence type="inferred from homology"/>
<dbReference type="InterPro" id="IPR012577">
    <property type="entry name" value="NIPSNAP"/>
</dbReference>
<dbReference type="RefSeq" id="WP_159173954.1">
    <property type="nucleotide sequence ID" value="NZ_LR732312.1"/>
</dbReference>
<dbReference type="InterPro" id="IPR015797">
    <property type="entry name" value="NUDIX_hydrolase-like_dom_sf"/>
</dbReference>
<evidence type="ECO:0000259" key="4">
    <source>
        <dbReference type="PROSITE" id="PS51462"/>
    </source>
</evidence>
<dbReference type="InterPro" id="IPR000086">
    <property type="entry name" value="NUDIX_hydrolase_dom"/>
</dbReference>
<dbReference type="Pfam" id="PF07978">
    <property type="entry name" value="NIPSNAP"/>
    <property type="match status" value="1"/>
</dbReference>
<accession>A0A653IG57</accession>
<evidence type="ECO:0000313" key="5">
    <source>
        <dbReference type="EMBL" id="VWX38260.1"/>
    </source>
</evidence>
<dbReference type="AlphaFoldDB" id="A0A653IG57"/>
<dbReference type="CDD" id="cd02883">
    <property type="entry name" value="NUDIX_Hydrolase"/>
    <property type="match status" value="1"/>
</dbReference>
<dbReference type="PRINTS" id="PR00502">
    <property type="entry name" value="NUDIXFAMILY"/>
</dbReference>
<evidence type="ECO:0000313" key="6">
    <source>
        <dbReference type="Proteomes" id="UP000439752"/>
    </source>
</evidence>
<dbReference type="PANTHER" id="PTHR43046">
    <property type="entry name" value="GDP-MANNOSE MANNOSYL HYDROLASE"/>
    <property type="match status" value="1"/>
</dbReference>
<name>A0A653IG57_9BACL</name>
<dbReference type="GO" id="GO:0016787">
    <property type="term" value="F:hydrolase activity"/>
    <property type="evidence" value="ECO:0007669"/>
    <property type="project" value="UniProtKB-KW"/>
</dbReference>
<evidence type="ECO:0000256" key="2">
    <source>
        <dbReference type="ARBA" id="ARBA00022801"/>
    </source>
</evidence>
<sequence length="264" mass="30338">MLHRRKTYTIRPERLQEFTEFFHTYLFPLQISHGARLVGRWVTESEDEVIAIWEYRDREHYEQVDRDVRNSALRREAMKKRARLGKNLYIKSTEDFMTATGVYTPPRAIVSVTAYITNDAGEVLLVRNLHRGDTYELPGGQVENNESILDAVKREVKEETGVDVTIDGITGIYQNISSHIICVAFRGTYVSGELQAQEGETTDVGFFPVTRENVDTYIKREHFQIRALDAMNPVYLPHALYTVRPYELVSRYDGNAPSALSGQN</sequence>
<organism evidence="5 6">
    <name type="scientific">Exiguobacterium oxidotolerans</name>
    <dbReference type="NCBI Taxonomy" id="223958"/>
    <lineage>
        <taxon>Bacteria</taxon>
        <taxon>Bacillati</taxon>
        <taxon>Bacillota</taxon>
        <taxon>Bacilli</taxon>
        <taxon>Bacillales</taxon>
        <taxon>Bacillales Family XII. Incertae Sedis</taxon>
        <taxon>Exiguobacterium</taxon>
    </lineage>
</organism>
<dbReference type="InterPro" id="IPR020084">
    <property type="entry name" value="NUDIX_hydrolase_CS"/>
</dbReference>
<feature type="domain" description="Nudix hydrolase" evidence="4">
    <location>
        <begin position="105"/>
        <end position="229"/>
    </location>
</feature>
<dbReference type="SUPFAM" id="SSF55811">
    <property type="entry name" value="Nudix"/>
    <property type="match status" value="1"/>
</dbReference>
<dbReference type="Gene3D" id="3.90.79.10">
    <property type="entry name" value="Nucleoside Triphosphate Pyrophosphohydrolase"/>
    <property type="match status" value="1"/>
</dbReference>
<reference evidence="5 6" key="1">
    <citation type="submission" date="2019-10" db="EMBL/GenBank/DDBJ databases">
        <authorList>
            <person name="Karimi E."/>
        </authorList>
    </citation>
    <scope>NUCLEOTIDE SEQUENCE [LARGE SCALE GENOMIC DNA]</scope>
    <source>
        <strain evidence="5">Exiguobacterium sp. 9Y</strain>
    </source>
</reference>
<gene>
    <name evidence="5" type="ORF">EXIGUO9Y_380024</name>
</gene>